<reference evidence="2" key="1">
    <citation type="submission" date="2015-05" db="EMBL/GenBank/DDBJ databases">
        <authorList>
            <person name="Collingro A."/>
        </authorList>
    </citation>
    <scope>NUCLEOTIDE SEQUENCE [LARGE SCALE GENOMIC DNA]</scope>
    <source>
        <strain evidence="2">Ps</strain>
    </source>
</reference>
<accession>A0A0G7ZNK9</accession>
<sequence length="635" mass="76081">MNNLDNYIFGVINFAKGNKIIVKSLKEEIFERDYIIGIDQLFFTPKIDRFVKLLFNNQIFIYKVFEIEADSNNNFYHCYYIGRIVNNQLIENETFIPKLNQKISLISIKELKEFDQDLLGDKFKILNIAKTLDTKNSIDLNLNFFSFNNILLGKKGSGKTNTIKNLYLSFFNQFLKNFNLTFHKFVFFDLKDEYNLFFENNLDSSLLTQLIKIDLKKRLEQSNIAFFNFKKLTKKEISFLLDLNSEEEKILLNNFLVWIENLKQISFVNLINKAILIPKSFTLIKNFVLKLLKIATKDQNIKFNHYLIILQEILDKLVIDNNLFILNDTYSQYENFIIKEQKERITHKKRGNNLIFERDHFISFLNLIKEKYLNSEDNHLLEKFNNFVSYDWNSLLILFQLQTMIDHFDNADNILDLFINKLTLKKDNQNYIIIKQFSLNLKEYDERNEILQLLEKNNLIIFTLDNFPVKVKKRLIYLFIKLLAIDNCLDLPEEKKYLNIILDDFDHFFELSLIIKNLDLVLFEKLILQKEIYKTFFTIAIENVNLLREKVFADFDNFLIHHILDQEELELTSHYLKNINENQLMQTFKFTNKELLFYGKSFKRLYPVEVFDYDDKKTVINESSKVIFDILNHKR</sequence>
<protein>
    <submittedName>
        <fullName evidence="1">Uncharacterized protein</fullName>
    </submittedName>
</protein>
<evidence type="ECO:0000313" key="1">
    <source>
        <dbReference type="EMBL" id="CRX37328.1"/>
    </source>
</evidence>
<proteinExistence type="predicted"/>
<name>A0A0G7ZNK9_9MOLU</name>
<keyword evidence="2" id="KW-1185">Reference proteome</keyword>
<dbReference type="EMBL" id="CWGI01000001">
    <property type="protein sequence ID" value="CRX37328.1"/>
    <property type="molecule type" value="Genomic_DNA"/>
</dbReference>
<organism evidence="1 2">
    <name type="scientific">Candidatus Hepatoplasma crinochetorum</name>
    <dbReference type="NCBI Taxonomy" id="295596"/>
    <lineage>
        <taxon>Bacteria</taxon>
        <taxon>Bacillati</taxon>
        <taxon>Mycoplasmatota</taxon>
        <taxon>Mollicutes</taxon>
        <taxon>Candidatus Hepatoplasmataceae</taxon>
        <taxon>Candidatus Hepatoplasma</taxon>
    </lineage>
</organism>
<dbReference type="Proteomes" id="UP000242141">
    <property type="component" value="Unassembled WGS sequence"/>
</dbReference>
<dbReference type="AlphaFoldDB" id="A0A0G7ZNK9"/>
<evidence type="ECO:0000313" key="2">
    <source>
        <dbReference type="Proteomes" id="UP000242141"/>
    </source>
</evidence>
<gene>
    <name evidence="1" type="ORF">HEPPS_05590</name>
</gene>
<dbReference type="InterPro" id="IPR027417">
    <property type="entry name" value="P-loop_NTPase"/>
</dbReference>
<dbReference type="Gene3D" id="3.40.50.300">
    <property type="entry name" value="P-loop containing nucleotide triphosphate hydrolases"/>
    <property type="match status" value="2"/>
</dbReference>